<evidence type="ECO:0000313" key="3">
    <source>
        <dbReference type="Proteomes" id="UP000244005"/>
    </source>
</evidence>
<dbReference type="AlphaFoldDB" id="A0A2R6XUF9"/>
<sequence>MVCLARPSPLYRNSIQSGPSESKRTSSIPLTTASPPPASALRELAPAAAAAESGLPAWPSNFQRDWCCRCRCDESCSSDSSASPVHAPAFEDLYRLSNQQPTFWLHRPCSETQP</sequence>
<keyword evidence="3" id="KW-1185">Reference proteome</keyword>
<gene>
    <name evidence="2" type="ORF">MARPO_0002s0213</name>
</gene>
<proteinExistence type="predicted"/>
<dbReference type="Proteomes" id="UP000244005">
    <property type="component" value="Unassembled WGS sequence"/>
</dbReference>
<accession>A0A2R6XUF9</accession>
<reference evidence="3" key="1">
    <citation type="journal article" date="2017" name="Cell">
        <title>Insights into land plant evolution garnered from the Marchantia polymorpha genome.</title>
        <authorList>
            <person name="Bowman J.L."/>
            <person name="Kohchi T."/>
            <person name="Yamato K.T."/>
            <person name="Jenkins J."/>
            <person name="Shu S."/>
            <person name="Ishizaki K."/>
            <person name="Yamaoka S."/>
            <person name="Nishihama R."/>
            <person name="Nakamura Y."/>
            <person name="Berger F."/>
            <person name="Adam C."/>
            <person name="Aki S.S."/>
            <person name="Althoff F."/>
            <person name="Araki T."/>
            <person name="Arteaga-Vazquez M.A."/>
            <person name="Balasubrmanian S."/>
            <person name="Barry K."/>
            <person name="Bauer D."/>
            <person name="Boehm C.R."/>
            <person name="Briginshaw L."/>
            <person name="Caballero-Perez J."/>
            <person name="Catarino B."/>
            <person name="Chen F."/>
            <person name="Chiyoda S."/>
            <person name="Chovatia M."/>
            <person name="Davies K.M."/>
            <person name="Delmans M."/>
            <person name="Demura T."/>
            <person name="Dierschke T."/>
            <person name="Dolan L."/>
            <person name="Dorantes-Acosta A.E."/>
            <person name="Eklund D.M."/>
            <person name="Florent S.N."/>
            <person name="Flores-Sandoval E."/>
            <person name="Fujiyama A."/>
            <person name="Fukuzawa H."/>
            <person name="Galik B."/>
            <person name="Grimanelli D."/>
            <person name="Grimwood J."/>
            <person name="Grossniklaus U."/>
            <person name="Hamada T."/>
            <person name="Haseloff J."/>
            <person name="Hetherington A.J."/>
            <person name="Higo A."/>
            <person name="Hirakawa Y."/>
            <person name="Hundley H.N."/>
            <person name="Ikeda Y."/>
            <person name="Inoue K."/>
            <person name="Inoue S.I."/>
            <person name="Ishida S."/>
            <person name="Jia Q."/>
            <person name="Kakita M."/>
            <person name="Kanazawa T."/>
            <person name="Kawai Y."/>
            <person name="Kawashima T."/>
            <person name="Kennedy M."/>
            <person name="Kinose K."/>
            <person name="Kinoshita T."/>
            <person name="Kohara Y."/>
            <person name="Koide E."/>
            <person name="Komatsu K."/>
            <person name="Kopischke S."/>
            <person name="Kubo M."/>
            <person name="Kyozuka J."/>
            <person name="Lagercrantz U."/>
            <person name="Lin S.S."/>
            <person name="Lindquist E."/>
            <person name="Lipzen A.M."/>
            <person name="Lu C.W."/>
            <person name="De Luna E."/>
            <person name="Martienssen R.A."/>
            <person name="Minamino N."/>
            <person name="Mizutani M."/>
            <person name="Mizutani M."/>
            <person name="Mochizuki N."/>
            <person name="Monte I."/>
            <person name="Mosher R."/>
            <person name="Nagasaki H."/>
            <person name="Nakagami H."/>
            <person name="Naramoto S."/>
            <person name="Nishitani K."/>
            <person name="Ohtani M."/>
            <person name="Okamoto T."/>
            <person name="Okumura M."/>
            <person name="Phillips J."/>
            <person name="Pollak B."/>
            <person name="Reinders A."/>
            <person name="Rovekamp M."/>
            <person name="Sano R."/>
            <person name="Sawa S."/>
            <person name="Schmid M.W."/>
            <person name="Shirakawa M."/>
            <person name="Solano R."/>
            <person name="Spunde A."/>
            <person name="Suetsugu N."/>
            <person name="Sugano S."/>
            <person name="Sugiyama A."/>
            <person name="Sun R."/>
            <person name="Suzuki Y."/>
            <person name="Takenaka M."/>
            <person name="Takezawa D."/>
            <person name="Tomogane H."/>
            <person name="Tsuzuki M."/>
            <person name="Ueda T."/>
            <person name="Umeda M."/>
            <person name="Ward J.M."/>
            <person name="Watanabe Y."/>
            <person name="Yazaki K."/>
            <person name="Yokoyama R."/>
            <person name="Yoshitake Y."/>
            <person name="Yotsui I."/>
            <person name="Zachgo S."/>
            <person name="Schmutz J."/>
        </authorList>
    </citation>
    <scope>NUCLEOTIDE SEQUENCE [LARGE SCALE GENOMIC DNA]</scope>
    <source>
        <strain evidence="3">Tak-1</strain>
    </source>
</reference>
<dbReference type="Gramene" id="Mp1g26650.1">
    <property type="protein sequence ID" value="Mp1g26650.1.cds1"/>
    <property type="gene ID" value="Mp1g26650"/>
</dbReference>
<feature type="compositionally biased region" description="Polar residues" evidence="1">
    <location>
        <begin position="11"/>
        <end position="20"/>
    </location>
</feature>
<evidence type="ECO:0000313" key="2">
    <source>
        <dbReference type="EMBL" id="PTQ49755.1"/>
    </source>
</evidence>
<organism evidence="2 3">
    <name type="scientific">Marchantia polymorpha</name>
    <name type="common">Common liverwort</name>
    <name type="synonym">Marchantia aquatica</name>
    <dbReference type="NCBI Taxonomy" id="3197"/>
    <lineage>
        <taxon>Eukaryota</taxon>
        <taxon>Viridiplantae</taxon>
        <taxon>Streptophyta</taxon>
        <taxon>Embryophyta</taxon>
        <taxon>Marchantiophyta</taxon>
        <taxon>Marchantiopsida</taxon>
        <taxon>Marchantiidae</taxon>
        <taxon>Marchantiales</taxon>
        <taxon>Marchantiaceae</taxon>
        <taxon>Marchantia</taxon>
    </lineage>
</organism>
<dbReference type="EMBL" id="KZ772674">
    <property type="protein sequence ID" value="PTQ49755.1"/>
    <property type="molecule type" value="Genomic_DNA"/>
</dbReference>
<feature type="region of interest" description="Disordered" evidence="1">
    <location>
        <begin position="1"/>
        <end position="38"/>
    </location>
</feature>
<name>A0A2R6XUF9_MARPO</name>
<feature type="compositionally biased region" description="Low complexity" evidence="1">
    <location>
        <begin position="25"/>
        <end position="38"/>
    </location>
</feature>
<protein>
    <submittedName>
        <fullName evidence="2">Uncharacterized protein</fullName>
    </submittedName>
</protein>
<evidence type="ECO:0000256" key="1">
    <source>
        <dbReference type="SAM" id="MobiDB-lite"/>
    </source>
</evidence>